<evidence type="ECO:0000313" key="2">
    <source>
        <dbReference type="Proteomes" id="UP000199403"/>
    </source>
</evidence>
<dbReference type="AlphaFoldDB" id="A0A1H7B227"/>
<dbReference type="Proteomes" id="UP000199403">
    <property type="component" value="Unassembled WGS sequence"/>
</dbReference>
<evidence type="ECO:0000313" key="1">
    <source>
        <dbReference type="EMBL" id="SEJ71819.1"/>
    </source>
</evidence>
<dbReference type="EMBL" id="FNZH01000009">
    <property type="protein sequence ID" value="SEJ71819.1"/>
    <property type="molecule type" value="Genomic_DNA"/>
</dbReference>
<dbReference type="InterPro" id="IPR025990">
    <property type="entry name" value="zinc_ribbon_bacterial"/>
</dbReference>
<reference evidence="2" key="1">
    <citation type="submission" date="2016-10" db="EMBL/GenBank/DDBJ databases">
        <authorList>
            <person name="Varghese N."/>
            <person name="Submissions S."/>
        </authorList>
    </citation>
    <scope>NUCLEOTIDE SEQUENCE [LARGE SCALE GENOMIC DNA]</scope>
    <source>
        <strain evidence="2">IBRC-M 10761</strain>
    </source>
</reference>
<name>A0A1H7B227_9BACT</name>
<gene>
    <name evidence="1" type="ORF">SAMN05192553_109107</name>
</gene>
<organism evidence="1 2">
    <name type="scientific">Cyclobacterium xiamenense</name>
    <dbReference type="NCBI Taxonomy" id="1297121"/>
    <lineage>
        <taxon>Bacteria</taxon>
        <taxon>Pseudomonadati</taxon>
        <taxon>Bacteroidota</taxon>
        <taxon>Cytophagia</taxon>
        <taxon>Cytophagales</taxon>
        <taxon>Cyclobacteriaceae</taxon>
        <taxon>Cyclobacterium</taxon>
    </lineage>
</organism>
<sequence>MLLDPSVTEQEYIEDCEVCCNPIQISYGMENGDLSWFNATGVDQ</sequence>
<accession>A0A1H7B227</accession>
<keyword evidence="2" id="KW-1185">Reference proteome</keyword>
<dbReference type="STRING" id="1416801.SAMN05192553_109107"/>
<protein>
    <submittedName>
        <fullName evidence="1">Cysteine-rich CPXCG</fullName>
    </submittedName>
</protein>
<dbReference type="Pfam" id="PF14255">
    <property type="entry name" value="Zn_ribbon_21"/>
    <property type="match status" value="1"/>
</dbReference>
<proteinExistence type="predicted"/>